<dbReference type="OrthoDB" id="10261951at2759"/>
<protein>
    <submittedName>
        <fullName evidence="6">Pyridoxal phosphate-dependent transferase</fullName>
    </submittedName>
</protein>
<dbReference type="Gene3D" id="3.90.1150.10">
    <property type="entry name" value="Aspartate Aminotransferase, domain 1"/>
    <property type="match status" value="1"/>
</dbReference>
<feature type="domain" description="Aromatic amino acid beta-eliminating lyase/threonine aldolase" evidence="5">
    <location>
        <begin position="135"/>
        <end position="254"/>
    </location>
</feature>
<dbReference type="InterPro" id="IPR015421">
    <property type="entry name" value="PyrdxlP-dep_Trfase_major"/>
</dbReference>
<dbReference type="Gene3D" id="3.40.640.10">
    <property type="entry name" value="Type I PLP-dependent aspartate aminotransferase-like (Major domain)"/>
    <property type="match status" value="2"/>
</dbReference>
<dbReference type="PANTHER" id="PTHR48097">
    <property type="entry name" value="L-THREONINE ALDOLASE-RELATED"/>
    <property type="match status" value="1"/>
</dbReference>
<keyword evidence="3" id="KW-0663">Pyridoxal phosphate</keyword>
<dbReference type="InterPro" id="IPR001597">
    <property type="entry name" value="ArAA_b-elim_lyase/Thr_aldolase"/>
</dbReference>
<dbReference type="InterPro" id="IPR015424">
    <property type="entry name" value="PyrdxlP-dep_Trfase"/>
</dbReference>
<reference evidence="6" key="1">
    <citation type="submission" date="2019-10" db="EMBL/GenBank/DDBJ databases">
        <title>Conservation and host-specific expression of non-tandemly repeated heterogenous ribosome RNA gene in arbuscular mycorrhizal fungi.</title>
        <authorList>
            <person name="Maeda T."/>
            <person name="Kobayashi Y."/>
            <person name="Nakagawa T."/>
            <person name="Ezawa T."/>
            <person name="Yamaguchi K."/>
            <person name="Bino T."/>
            <person name="Nishimoto Y."/>
            <person name="Shigenobu S."/>
            <person name="Kawaguchi M."/>
        </authorList>
    </citation>
    <scope>NUCLEOTIDE SEQUENCE</scope>
    <source>
        <strain evidence="6">HR1</strain>
    </source>
</reference>
<comment type="cofactor">
    <cofactor evidence="1">
        <name>pyridoxal 5'-phosphate</name>
        <dbReference type="ChEBI" id="CHEBI:597326"/>
    </cofactor>
</comment>
<gene>
    <name evidence="6" type="ORF">RCL2_001123200</name>
</gene>
<dbReference type="InterPro" id="IPR015422">
    <property type="entry name" value="PyrdxlP-dep_Trfase_small"/>
</dbReference>
<dbReference type="GO" id="GO:0005829">
    <property type="term" value="C:cytosol"/>
    <property type="evidence" value="ECO:0007669"/>
    <property type="project" value="TreeGrafter"/>
</dbReference>
<evidence type="ECO:0000259" key="5">
    <source>
        <dbReference type="Pfam" id="PF01212"/>
    </source>
</evidence>
<dbReference type="GO" id="GO:0006545">
    <property type="term" value="P:glycine biosynthetic process"/>
    <property type="evidence" value="ECO:0007669"/>
    <property type="project" value="TreeGrafter"/>
</dbReference>
<dbReference type="EMBL" id="BLAL01000077">
    <property type="protein sequence ID" value="GES84097.1"/>
    <property type="molecule type" value="Genomic_DNA"/>
</dbReference>
<proteinExistence type="inferred from homology"/>
<evidence type="ECO:0000256" key="4">
    <source>
        <dbReference type="PIRSR" id="PIRSR017617-1"/>
    </source>
</evidence>
<dbReference type="Pfam" id="PF01212">
    <property type="entry name" value="Beta_elim_lyase"/>
    <property type="match status" value="2"/>
</dbReference>
<comment type="similarity">
    <text evidence="2">Belongs to the threonine aldolase family.</text>
</comment>
<feature type="modified residue" description="N6-(pyridoxal phosphate)lysine" evidence="4">
    <location>
        <position position="167"/>
    </location>
</feature>
<organism evidence="6 7">
    <name type="scientific">Rhizophagus clarus</name>
    <dbReference type="NCBI Taxonomy" id="94130"/>
    <lineage>
        <taxon>Eukaryota</taxon>
        <taxon>Fungi</taxon>
        <taxon>Fungi incertae sedis</taxon>
        <taxon>Mucoromycota</taxon>
        <taxon>Glomeromycotina</taxon>
        <taxon>Glomeromycetes</taxon>
        <taxon>Glomerales</taxon>
        <taxon>Glomeraceae</taxon>
        <taxon>Rhizophagus</taxon>
    </lineage>
</organism>
<evidence type="ECO:0000256" key="1">
    <source>
        <dbReference type="ARBA" id="ARBA00001933"/>
    </source>
</evidence>
<sequence length="320" mass="35905">MARLIPISKFLYPFLFRSNSFRYYSTYPSSSKIKSYSDQIYDFRSDTVTKPTDEMFDIMRNASRGDDVFNEDESTYELETYIAELTGHDAALFAPSDKPNSNSSTFINTTPFELITTDDMHYAPTRVISLENTLHDGARLWNACAETGLSLQEFTRNFDSISLCLSKGIGAPIGSVLVGNKEFIKTARHLRKLFGGGWRQCGSLASAAKYAIASNFPYHLKKSHLLAKKLSNELLNLGIHVTLPVHTNMIFIDTKSINITTGELANSLASHNILISGDNSTTTRLVLHYQIPPISIEKFIDVVANIIKEKNLKKNYNVHK</sequence>
<evidence type="ECO:0000256" key="2">
    <source>
        <dbReference type="ARBA" id="ARBA00006966"/>
    </source>
</evidence>
<evidence type="ECO:0000313" key="7">
    <source>
        <dbReference type="Proteomes" id="UP000615446"/>
    </source>
</evidence>
<dbReference type="PANTHER" id="PTHR48097:SF9">
    <property type="entry name" value="L-THREONINE ALDOLASE"/>
    <property type="match status" value="1"/>
</dbReference>
<evidence type="ECO:0000256" key="3">
    <source>
        <dbReference type="ARBA" id="ARBA00022898"/>
    </source>
</evidence>
<comment type="caution">
    <text evidence="6">The sequence shown here is derived from an EMBL/GenBank/DDBJ whole genome shotgun (WGS) entry which is preliminary data.</text>
</comment>
<dbReference type="Proteomes" id="UP000615446">
    <property type="component" value="Unassembled WGS sequence"/>
</dbReference>
<dbReference type="GO" id="GO:0016740">
    <property type="term" value="F:transferase activity"/>
    <property type="evidence" value="ECO:0007669"/>
    <property type="project" value="UniProtKB-KW"/>
</dbReference>
<name>A0A8H3QM16_9GLOM</name>
<feature type="domain" description="Aromatic amino acid beta-eliminating lyase/threonine aldolase" evidence="5">
    <location>
        <begin position="42"/>
        <end position="96"/>
    </location>
</feature>
<dbReference type="SUPFAM" id="SSF53383">
    <property type="entry name" value="PLP-dependent transferases"/>
    <property type="match status" value="1"/>
</dbReference>
<dbReference type="GO" id="GO:0006567">
    <property type="term" value="P:L-threonine catabolic process"/>
    <property type="evidence" value="ECO:0007669"/>
    <property type="project" value="TreeGrafter"/>
</dbReference>
<accession>A0A8H3QM16</accession>
<dbReference type="PIRSF" id="PIRSF017617">
    <property type="entry name" value="Thr_aldolase"/>
    <property type="match status" value="1"/>
</dbReference>
<dbReference type="GO" id="GO:0008732">
    <property type="term" value="F:L-allo-threonine aldolase activity"/>
    <property type="evidence" value="ECO:0007669"/>
    <property type="project" value="TreeGrafter"/>
</dbReference>
<dbReference type="InterPro" id="IPR023603">
    <property type="entry name" value="Low_specificity_L-TA-like"/>
</dbReference>
<evidence type="ECO:0000313" key="6">
    <source>
        <dbReference type="EMBL" id="GES84097.1"/>
    </source>
</evidence>
<keyword evidence="6" id="KW-0808">Transferase</keyword>
<dbReference type="AlphaFoldDB" id="A0A8H3QM16"/>